<keyword evidence="2" id="KW-1185">Reference proteome</keyword>
<comment type="caution">
    <text evidence="1">The sequence shown here is derived from an EMBL/GenBank/DDBJ whole genome shotgun (WGS) entry which is preliminary data.</text>
</comment>
<dbReference type="SUPFAM" id="SSF82784">
    <property type="entry name" value="OsmC-like"/>
    <property type="match status" value="1"/>
</dbReference>
<gene>
    <name evidence="1" type="ORF">CLV88_1368</name>
</gene>
<dbReference type="PANTHER" id="PTHR35368:SF1">
    <property type="entry name" value="HYDROPEROXIDE REDUCTASE"/>
    <property type="match status" value="1"/>
</dbReference>
<protein>
    <submittedName>
        <fullName evidence="1">OsmC-like protein</fullName>
    </submittedName>
</protein>
<dbReference type="AlphaFoldDB" id="A0A2P8EU56"/>
<dbReference type="InterPro" id="IPR015946">
    <property type="entry name" value="KH_dom-like_a/b"/>
</dbReference>
<sequence>MDKNTHAREAQLRAISIYEKRPERAQVVNRGTAEVLEGLGCIYEQDGQRLSVDMPTAIGGSEEAPPPGYFGRAAVCSCLAIGIKMTAARENLQLDAVRVGIEQDWDNRGVLAMEGASPVPSDTRIAIDIASSEAEEKVRSLVARALVSDPWFLTFRDAQPVTSELSVNGMVA</sequence>
<proteinExistence type="predicted"/>
<dbReference type="InterPro" id="IPR036102">
    <property type="entry name" value="OsmC/Ohrsf"/>
</dbReference>
<dbReference type="PANTHER" id="PTHR35368">
    <property type="entry name" value="HYDROPEROXIDE REDUCTASE"/>
    <property type="match status" value="1"/>
</dbReference>
<accession>A0A2P8EU56</accession>
<organism evidence="1 2">
    <name type="scientific">Shimia abyssi</name>
    <dbReference type="NCBI Taxonomy" id="1662395"/>
    <lineage>
        <taxon>Bacteria</taxon>
        <taxon>Pseudomonadati</taxon>
        <taxon>Pseudomonadota</taxon>
        <taxon>Alphaproteobacteria</taxon>
        <taxon>Rhodobacterales</taxon>
        <taxon>Roseobacteraceae</taxon>
    </lineage>
</organism>
<dbReference type="Pfam" id="PF02566">
    <property type="entry name" value="OsmC"/>
    <property type="match status" value="1"/>
</dbReference>
<evidence type="ECO:0000313" key="1">
    <source>
        <dbReference type="EMBL" id="PSL13006.1"/>
    </source>
</evidence>
<dbReference type="Gene3D" id="3.30.300.20">
    <property type="match status" value="1"/>
</dbReference>
<dbReference type="InterPro" id="IPR003718">
    <property type="entry name" value="OsmC/Ohr_fam"/>
</dbReference>
<dbReference type="Proteomes" id="UP000240418">
    <property type="component" value="Unassembled WGS sequence"/>
</dbReference>
<evidence type="ECO:0000313" key="2">
    <source>
        <dbReference type="Proteomes" id="UP000240418"/>
    </source>
</evidence>
<reference evidence="1 2" key="1">
    <citation type="submission" date="2018-03" db="EMBL/GenBank/DDBJ databases">
        <title>Genomic Encyclopedia of Archaeal and Bacterial Type Strains, Phase II (KMG-II): from individual species to whole genera.</title>
        <authorList>
            <person name="Goeker M."/>
        </authorList>
    </citation>
    <scope>NUCLEOTIDE SEQUENCE [LARGE SCALE GENOMIC DNA]</scope>
    <source>
        <strain evidence="1 2">DSM 100673</strain>
    </source>
</reference>
<name>A0A2P8EU56_9RHOB</name>
<dbReference type="OrthoDB" id="8114755at2"/>
<dbReference type="EMBL" id="PYGJ01000036">
    <property type="protein sequence ID" value="PSL13006.1"/>
    <property type="molecule type" value="Genomic_DNA"/>
</dbReference>
<dbReference type="InterPro" id="IPR052924">
    <property type="entry name" value="OsmC/Ohr_hydroprdx_reductase"/>
</dbReference>
<dbReference type="RefSeq" id="WP_106610680.1">
    <property type="nucleotide sequence ID" value="NZ_PYGJ01000036.1"/>
</dbReference>